<name>A0ABS8WTD9_DATST</name>
<organism evidence="1 2">
    <name type="scientific">Datura stramonium</name>
    <name type="common">Jimsonweed</name>
    <name type="synonym">Common thornapple</name>
    <dbReference type="NCBI Taxonomy" id="4076"/>
    <lineage>
        <taxon>Eukaryota</taxon>
        <taxon>Viridiplantae</taxon>
        <taxon>Streptophyta</taxon>
        <taxon>Embryophyta</taxon>
        <taxon>Tracheophyta</taxon>
        <taxon>Spermatophyta</taxon>
        <taxon>Magnoliopsida</taxon>
        <taxon>eudicotyledons</taxon>
        <taxon>Gunneridae</taxon>
        <taxon>Pentapetalae</taxon>
        <taxon>asterids</taxon>
        <taxon>lamiids</taxon>
        <taxon>Solanales</taxon>
        <taxon>Solanaceae</taxon>
        <taxon>Solanoideae</taxon>
        <taxon>Datureae</taxon>
        <taxon>Datura</taxon>
    </lineage>
</organism>
<gene>
    <name evidence="1" type="ORF">HAX54_005153</name>
</gene>
<evidence type="ECO:0000313" key="1">
    <source>
        <dbReference type="EMBL" id="MCE3216160.1"/>
    </source>
</evidence>
<evidence type="ECO:0000313" key="2">
    <source>
        <dbReference type="Proteomes" id="UP000823775"/>
    </source>
</evidence>
<feature type="non-terminal residue" evidence="1">
    <location>
        <position position="1"/>
    </location>
</feature>
<protein>
    <submittedName>
        <fullName evidence="1">Uncharacterized protein</fullName>
    </submittedName>
</protein>
<keyword evidence="2" id="KW-1185">Reference proteome</keyword>
<comment type="caution">
    <text evidence="1">The sequence shown here is derived from an EMBL/GenBank/DDBJ whole genome shotgun (WGS) entry which is preliminary data.</text>
</comment>
<reference evidence="1 2" key="1">
    <citation type="journal article" date="2021" name="BMC Genomics">
        <title>Datura genome reveals duplications of psychoactive alkaloid biosynthetic genes and high mutation rate following tissue culture.</title>
        <authorList>
            <person name="Rajewski A."/>
            <person name="Carter-House D."/>
            <person name="Stajich J."/>
            <person name="Litt A."/>
        </authorList>
    </citation>
    <scope>NUCLEOTIDE SEQUENCE [LARGE SCALE GENOMIC DNA]</scope>
    <source>
        <strain evidence="1">AR-01</strain>
    </source>
</reference>
<accession>A0ABS8WTD9</accession>
<dbReference type="EMBL" id="JACEIK010012500">
    <property type="protein sequence ID" value="MCE3216160.1"/>
    <property type="molecule type" value="Genomic_DNA"/>
</dbReference>
<proteinExistence type="predicted"/>
<feature type="non-terminal residue" evidence="1">
    <location>
        <position position="87"/>
    </location>
</feature>
<dbReference type="Proteomes" id="UP000823775">
    <property type="component" value="Unassembled WGS sequence"/>
</dbReference>
<sequence>VVRGPCCFMSIELSKIFPEHTRGLYGPWVDRTSHRLWSFKQIQRISEEKWGKQHMDQQFIVWDHKSLYGSLVLPVGLKFLAKFGTVL</sequence>